<dbReference type="AlphaFoldDB" id="A0A644TX79"/>
<keyword evidence="4" id="KW-0808">Transferase</keyword>
<accession>A0A644TX79</accession>
<dbReference type="InterPro" id="IPR005778">
    <property type="entry name" value="MtrA"/>
</dbReference>
<keyword evidence="1" id="KW-1003">Cell membrane</keyword>
<evidence type="ECO:0000256" key="6">
    <source>
        <dbReference type="ARBA" id="ARBA00022967"/>
    </source>
</evidence>
<dbReference type="HAMAP" id="MF_01500">
    <property type="entry name" value="MtrG"/>
    <property type="match status" value="1"/>
</dbReference>
<dbReference type="Pfam" id="PF04208">
    <property type="entry name" value="MtrA"/>
    <property type="match status" value="1"/>
</dbReference>
<dbReference type="GO" id="GO:0032259">
    <property type="term" value="P:methylation"/>
    <property type="evidence" value="ECO:0007669"/>
    <property type="project" value="UniProtKB-KW"/>
</dbReference>
<keyword evidence="9 10" id="KW-0472">Membrane</keyword>
<dbReference type="NCBIfam" id="NF002126">
    <property type="entry name" value="PRK00964.1-4"/>
    <property type="match status" value="1"/>
</dbReference>
<comment type="caution">
    <text evidence="11">The sequence shown here is derived from an EMBL/GenBank/DDBJ whole genome shotgun (WGS) entry which is preliminary data.</text>
</comment>
<dbReference type="PIRSF" id="PIRSF500207">
    <property type="entry name" value="MtrA"/>
    <property type="match status" value="1"/>
</dbReference>
<keyword evidence="3" id="KW-0489">Methyltransferase</keyword>
<dbReference type="Pfam" id="PF04210">
    <property type="entry name" value="MtrG"/>
    <property type="match status" value="1"/>
</dbReference>
<evidence type="ECO:0000256" key="10">
    <source>
        <dbReference type="SAM" id="Phobius"/>
    </source>
</evidence>
<keyword evidence="7 10" id="KW-1133">Transmembrane helix</keyword>
<evidence type="ECO:0000256" key="3">
    <source>
        <dbReference type="ARBA" id="ARBA00022603"/>
    </source>
</evidence>
<dbReference type="GO" id="GO:0016020">
    <property type="term" value="C:membrane"/>
    <property type="evidence" value="ECO:0007669"/>
    <property type="project" value="InterPro"/>
</dbReference>
<evidence type="ECO:0008006" key="12">
    <source>
        <dbReference type="Google" id="ProtNLM"/>
    </source>
</evidence>
<dbReference type="InterPro" id="IPR030688">
    <property type="entry name" value="MeTrfase_MtrA/MtxA"/>
</dbReference>
<dbReference type="HAMAP" id="MF_01093">
    <property type="entry name" value="MtrA"/>
    <property type="match status" value="1"/>
</dbReference>
<dbReference type="GO" id="GO:0015948">
    <property type="term" value="P:methanogenesis"/>
    <property type="evidence" value="ECO:0007669"/>
    <property type="project" value="UniProtKB-KW"/>
</dbReference>
<evidence type="ECO:0000313" key="11">
    <source>
        <dbReference type="EMBL" id="MPL71530.1"/>
    </source>
</evidence>
<evidence type="ECO:0000256" key="4">
    <source>
        <dbReference type="ARBA" id="ARBA00022679"/>
    </source>
</evidence>
<dbReference type="GO" id="GO:0030269">
    <property type="term" value="F:tetrahydromethanopterin S-methyltransferase activity"/>
    <property type="evidence" value="ECO:0007669"/>
    <property type="project" value="InterPro"/>
</dbReference>
<gene>
    <name evidence="11" type="ORF">SDC9_17307</name>
</gene>
<evidence type="ECO:0000256" key="1">
    <source>
        <dbReference type="ARBA" id="ARBA00022475"/>
    </source>
</evidence>
<dbReference type="GO" id="GO:0006730">
    <property type="term" value="P:one-carbon metabolic process"/>
    <property type="evidence" value="ECO:0007669"/>
    <property type="project" value="UniProtKB-KW"/>
</dbReference>
<organism evidence="11">
    <name type="scientific">bioreactor metagenome</name>
    <dbReference type="NCBI Taxonomy" id="1076179"/>
    <lineage>
        <taxon>unclassified sequences</taxon>
        <taxon>metagenomes</taxon>
        <taxon>ecological metagenomes</taxon>
    </lineage>
</organism>
<dbReference type="EMBL" id="VSSQ01000060">
    <property type="protein sequence ID" value="MPL71530.1"/>
    <property type="molecule type" value="Genomic_DNA"/>
</dbReference>
<proteinExistence type="inferred from homology"/>
<keyword evidence="6" id="KW-1278">Translocase</keyword>
<sequence>MADKKSPASGWPIIQGDYQTGDANSPVAVITMGSHLDEAGICAAGAALAGSCKTENLGIEKVVANVISNPNIRFVLLCGTEVKGHLSGQSIDAMHKNGVEGGKIVGSTGAIPFLENLTAEHIKRFQEQIELVNIMETEDIGKISAKINELKARDPGAFGADPIVIQLTEDAGGSGGAASVASANPQFLEIEKRLDAIEQKIEFTDAEIAMRVGRKIGRDIGILYGLVAGIIAFLVIIYWMSGLLFM</sequence>
<evidence type="ECO:0000256" key="9">
    <source>
        <dbReference type="ARBA" id="ARBA00023136"/>
    </source>
</evidence>
<evidence type="ECO:0000256" key="2">
    <source>
        <dbReference type="ARBA" id="ARBA00022563"/>
    </source>
</evidence>
<reference evidence="11" key="1">
    <citation type="submission" date="2019-08" db="EMBL/GenBank/DDBJ databases">
        <authorList>
            <person name="Kucharzyk K."/>
            <person name="Murdoch R.W."/>
            <person name="Higgins S."/>
            <person name="Loffler F."/>
        </authorList>
    </citation>
    <scope>NUCLEOTIDE SEQUENCE</scope>
</reference>
<dbReference type="PIRSF" id="PIRSF009452">
    <property type="entry name" value="MtrA_MtxA"/>
    <property type="match status" value="1"/>
</dbReference>
<dbReference type="NCBIfam" id="TIGR01111">
    <property type="entry name" value="mtrA"/>
    <property type="match status" value="1"/>
</dbReference>
<feature type="transmembrane region" description="Helical" evidence="10">
    <location>
        <begin position="220"/>
        <end position="240"/>
    </location>
</feature>
<name>A0A644TX79_9ZZZZ</name>
<dbReference type="NCBIfam" id="TIGR01149">
    <property type="entry name" value="mtrG"/>
    <property type="match status" value="1"/>
</dbReference>
<evidence type="ECO:0000256" key="5">
    <source>
        <dbReference type="ARBA" id="ARBA00022692"/>
    </source>
</evidence>
<keyword evidence="5 10" id="KW-0812">Transmembrane</keyword>
<protein>
    <recommendedName>
        <fullName evidence="12">Tetrahydromethanopterin S-methyltransferase</fullName>
    </recommendedName>
</protein>
<dbReference type="InterPro" id="IPR005866">
    <property type="entry name" value="THM_MeTrfase_su_G"/>
</dbReference>
<dbReference type="GO" id="GO:0050897">
    <property type="term" value="F:cobalt ion binding"/>
    <property type="evidence" value="ECO:0007669"/>
    <property type="project" value="InterPro"/>
</dbReference>
<keyword evidence="8" id="KW-0484">Methanogenesis</keyword>
<evidence type="ECO:0000256" key="7">
    <source>
        <dbReference type="ARBA" id="ARBA00022989"/>
    </source>
</evidence>
<keyword evidence="2" id="KW-0554">One-carbon metabolism</keyword>
<evidence type="ECO:0000256" key="8">
    <source>
        <dbReference type="ARBA" id="ARBA00022994"/>
    </source>
</evidence>